<dbReference type="OrthoDB" id="9805228at2"/>
<reference evidence="3" key="1">
    <citation type="journal article" date="2019" name="PLoS Negl. Trop. Dis.">
        <title>Revisiting the worldwide diversity of Leptospira species in the environment.</title>
        <authorList>
            <person name="Vincent A.T."/>
            <person name="Schiettekatte O."/>
            <person name="Bourhy P."/>
            <person name="Veyrier F.J."/>
            <person name="Picardeau M."/>
        </authorList>
    </citation>
    <scope>NUCLEOTIDE SEQUENCE [LARGE SCALE GENOMIC DNA]</scope>
    <source>
        <strain evidence="3">SCS5</strain>
    </source>
</reference>
<feature type="domain" description="Activator of Hsp90 ATPase homologue 1/2-like C-terminal" evidence="2">
    <location>
        <begin position="13"/>
        <end position="152"/>
    </location>
</feature>
<sequence>MTKEVLKVEKKINAEPARLFRAWLKPDELSRWFLCCNTMGVGIGSVSMDPRPGGKFRIDMTLDGKVLPHTGEYKIIEEPTKLVFTWRSHMTGDQDTLVTVTFTALPEVTIESEGKTVRKPQTLVTLTHELLLTKEQIEAHHRGWTNIIDGLEYWHVGKE</sequence>
<comment type="caution">
    <text evidence="3">The sequence shown here is derived from an EMBL/GenBank/DDBJ whole genome shotgun (WGS) entry which is preliminary data.</text>
</comment>
<evidence type="ECO:0000259" key="2">
    <source>
        <dbReference type="Pfam" id="PF08327"/>
    </source>
</evidence>
<dbReference type="CDD" id="cd07814">
    <property type="entry name" value="SRPBCC_CalC_Aha1-like"/>
    <property type="match status" value="1"/>
</dbReference>
<dbReference type="RefSeq" id="WP_135812729.1">
    <property type="nucleotide sequence ID" value="NZ_RQEV01000007.1"/>
</dbReference>
<proteinExistence type="inferred from homology"/>
<name>A0A4R9GSL2_9LEPT</name>
<evidence type="ECO:0000256" key="1">
    <source>
        <dbReference type="ARBA" id="ARBA00006817"/>
    </source>
</evidence>
<comment type="similarity">
    <text evidence="1">Belongs to the AHA1 family.</text>
</comment>
<gene>
    <name evidence="3" type="ORF">EHO61_06015</name>
</gene>
<dbReference type="AlphaFoldDB" id="A0A4R9GSL2"/>
<dbReference type="EMBL" id="RQEV01000007">
    <property type="protein sequence ID" value="TGK20063.1"/>
    <property type="molecule type" value="Genomic_DNA"/>
</dbReference>
<evidence type="ECO:0000313" key="3">
    <source>
        <dbReference type="EMBL" id="TGK20063.1"/>
    </source>
</evidence>
<protein>
    <submittedName>
        <fullName evidence="3">SRPBCC domain-containing protein</fullName>
    </submittedName>
</protein>
<evidence type="ECO:0000313" key="4">
    <source>
        <dbReference type="Proteomes" id="UP000297855"/>
    </source>
</evidence>
<organism evidence="3 4">
    <name type="scientific">Leptospira fluminis</name>
    <dbReference type="NCBI Taxonomy" id="2484979"/>
    <lineage>
        <taxon>Bacteria</taxon>
        <taxon>Pseudomonadati</taxon>
        <taxon>Spirochaetota</taxon>
        <taxon>Spirochaetia</taxon>
        <taxon>Leptospirales</taxon>
        <taxon>Leptospiraceae</taxon>
        <taxon>Leptospira</taxon>
    </lineage>
</organism>
<dbReference type="Gene3D" id="3.30.530.20">
    <property type="match status" value="1"/>
</dbReference>
<dbReference type="InterPro" id="IPR013538">
    <property type="entry name" value="ASHA1/2-like_C"/>
</dbReference>
<keyword evidence="4" id="KW-1185">Reference proteome</keyword>
<dbReference type="Pfam" id="PF08327">
    <property type="entry name" value="AHSA1"/>
    <property type="match status" value="1"/>
</dbReference>
<dbReference type="InterPro" id="IPR023393">
    <property type="entry name" value="START-like_dom_sf"/>
</dbReference>
<accession>A0A4R9GSL2</accession>
<dbReference type="SUPFAM" id="SSF55961">
    <property type="entry name" value="Bet v1-like"/>
    <property type="match status" value="1"/>
</dbReference>
<dbReference type="Proteomes" id="UP000297855">
    <property type="component" value="Unassembled WGS sequence"/>
</dbReference>